<reference evidence="1 2" key="1">
    <citation type="submission" date="2019-05" db="EMBL/GenBank/DDBJ databases">
        <title>Emergence of the Ug99 lineage of the wheat stem rust pathogen through somatic hybridization.</title>
        <authorList>
            <person name="Li F."/>
            <person name="Upadhyaya N.M."/>
            <person name="Sperschneider J."/>
            <person name="Matny O."/>
            <person name="Nguyen-Phuc H."/>
            <person name="Mago R."/>
            <person name="Raley C."/>
            <person name="Miller M.E."/>
            <person name="Silverstein K.A.T."/>
            <person name="Henningsen E."/>
            <person name="Hirsch C.D."/>
            <person name="Visser B."/>
            <person name="Pretorius Z.A."/>
            <person name="Steffenson B.J."/>
            <person name="Schwessinger B."/>
            <person name="Dodds P.N."/>
            <person name="Figueroa M."/>
        </authorList>
    </citation>
    <scope>NUCLEOTIDE SEQUENCE [LARGE SCALE GENOMIC DNA]</scope>
    <source>
        <strain evidence="1">21-0</strain>
    </source>
</reference>
<accession>A0A5B0NB43</accession>
<dbReference type="AlphaFoldDB" id="A0A5B0NB43"/>
<name>A0A5B0NB43_PUCGR</name>
<evidence type="ECO:0008006" key="3">
    <source>
        <dbReference type="Google" id="ProtNLM"/>
    </source>
</evidence>
<keyword evidence="2" id="KW-1185">Reference proteome</keyword>
<dbReference type="EMBL" id="VSWC01000106">
    <property type="protein sequence ID" value="KAA1085714.1"/>
    <property type="molecule type" value="Genomic_DNA"/>
</dbReference>
<sequence length="249" mass="28509">MLKRSDLSRLNFIRLQSKSLFKTLISFKPNQTPVIVVMDAINPTILKTTIEAIPVLTEENFLTWKTRITALFKLGGLKDQILTGEPALEDVENSILCAVIIAKLSTTTHKNVVNSTNEEDTQLLWKNILKRFISNEPSNRTRVYNSFASITFDSSNIKKFITKDGEDINPKALIDHLEIHLNELKVSNGEKDESLESAMFTKEDLQCKDGAHNPYATSHRRENCWFVYPEKREEYLKKTYGSNTKPKKD</sequence>
<proteinExistence type="predicted"/>
<gene>
    <name evidence="1" type="ORF">PGT21_017043</name>
</gene>
<evidence type="ECO:0000313" key="2">
    <source>
        <dbReference type="Proteomes" id="UP000324748"/>
    </source>
</evidence>
<comment type="caution">
    <text evidence="1">The sequence shown here is derived from an EMBL/GenBank/DDBJ whole genome shotgun (WGS) entry which is preliminary data.</text>
</comment>
<protein>
    <recommendedName>
        <fullName evidence="3">DUF4219 domain-containing protein</fullName>
    </recommendedName>
</protein>
<dbReference type="OrthoDB" id="2501395at2759"/>
<dbReference type="Proteomes" id="UP000324748">
    <property type="component" value="Unassembled WGS sequence"/>
</dbReference>
<evidence type="ECO:0000313" key="1">
    <source>
        <dbReference type="EMBL" id="KAA1085714.1"/>
    </source>
</evidence>
<organism evidence="1 2">
    <name type="scientific">Puccinia graminis f. sp. tritici</name>
    <dbReference type="NCBI Taxonomy" id="56615"/>
    <lineage>
        <taxon>Eukaryota</taxon>
        <taxon>Fungi</taxon>
        <taxon>Dikarya</taxon>
        <taxon>Basidiomycota</taxon>
        <taxon>Pucciniomycotina</taxon>
        <taxon>Pucciniomycetes</taxon>
        <taxon>Pucciniales</taxon>
        <taxon>Pucciniaceae</taxon>
        <taxon>Puccinia</taxon>
    </lineage>
</organism>